<evidence type="ECO:0000256" key="3">
    <source>
        <dbReference type="ARBA" id="ARBA00022448"/>
    </source>
</evidence>
<dbReference type="GO" id="GO:0009055">
    <property type="term" value="F:electron transfer activity"/>
    <property type="evidence" value="ECO:0007669"/>
    <property type="project" value="InterPro"/>
</dbReference>
<organism evidence="11 12">
    <name type="scientific">Halobaculum magnesiiphilum</name>
    <dbReference type="NCBI Taxonomy" id="1017351"/>
    <lineage>
        <taxon>Archaea</taxon>
        <taxon>Methanobacteriati</taxon>
        <taxon>Methanobacteriota</taxon>
        <taxon>Stenosarchaea group</taxon>
        <taxon>Halobacteria</taxon>
        <taxon>Halobacteriales</taxon>
        <taxon>Haloferacaceae</taxon>
        <taxon>Halobaculum</taxon>
    </lineage>
</organism>
<evidence type="ECO:0000256" key="1">
    <source>
        <dbReference type="ARBA" id="ARBA00004370"/>
    </source>
</evidence>
<keyword evidence="3" id="KW-0813">Transport</keyword>
<evidence type="ECO:0000256" key="6">
    <source>
        <dbReference type="ARBA" id="ARBA00022982"/>
    </source>
</evidence>
<dbReference type="RefSeq" id="WP_222608275.1">
    <property type="nucleotide sequence ID" value="NZ_CP081958.1"/>
</dbReference>
<evidence type="ECO:0000256" key="5">
    <source>
        <dbReference type="ARBA" id="ARBA00022764"/>
    </source>
</evidence>
<gene>
    <name evidence="11" type="ORF">K6T50_04855</name>
</gene>
<dbReference type="AlphaFoldDB" id="A0A8T8WF50"/>
<name>A0A8T8WF50_9EURY</name>
<evidence type="ECO:0000256" key="4">
    <source>
        <dbReference type="ARBA" id="ARBA00022723"/>
    </source>
</evidence>
<evidence type="ECO:0000256" key="7">
    <source>
        <dbReference type="ARBA" id="ARBA00023008"/>
    </source>
</evidence>
<dbReference type="GO" id="GO:0016020">
    <property type="term" value="C:membrane"/>
    <property type="evidence" value="ECO:0007669"/>
    <property type="project" value="UniProtKB-SubCell"/>
</dbReference>
<accession>A0A8T8WF50</accession>
<evidence type="ECO:0000256" key="8">
    <source>
        <dbReference type="ARBA" id="ARBA00023136"/>
    </source>
</evidence>
<keyword evidence="12" id="KW-1185">Reference proteome</keyword>
<protein>
    <submittedName>
        <fullName evidence="11">Halocyanin domain-containing protein</fullName>
    </submittedName>
</protein>
<keyword evidence="8" id="KW-0472">Membrane</keyword>
<dbReference type="PANTHER" id="PTHR34192:SF10">
    <property type="entry name" value="PLASTOCYANIN MAJOR ISOFORM, CHLOROPLASTIC-RELATED"/>
    <property type="match status" value="1"/>
</dbReference>
<dbReference type="PANTHER" id="PTHR34192">
    <property type="entry name" value="PLASTOCYANIN MAJOR ISOFORM, CHLOROPLASTIC-RELATED"/>
    <property type="match status" value="1"/>
</dbReference>
<dbReference type="InterPro" id="IPR008972">
    <property type="entry name" value="Cupredoxin"/>
</dbReference>
<dbReference type="GO" id="GO:0005507">
    <property type="term" value="F:copper ion binding"/>
    <property type="evidence" value="ECO:0007669"/>
    <property type="project" value="InterPro"/>
</dbReference>
<feature type="domain" description="Blue (type 1) copper" evidence="10">
    <location>
        <begin position="79"/>
        <end position="164"/>
    </location>
</feature>
<dbReference type="EMBL" id="CP081958">
    <property type="protein sequence ID" value="QZP38475.1"/>
    <property type="molecule type" value="Genomic_DNA"/>
</dbReference>
<dbReference type="InterPro" id="IPR017533">
    <property type="entry name" value="Halocyanin"/>
</dbReference>
<dbReference type="InterPro" id="IPR000923">
    <property type="entry name" value="BlueCu_1"/>
</dbReference>
<feature type="binding site" evidence="9">
    <location>
        <position position="158"/>
    </location>
    <ligand>
        <name>Cu cation</name>
        <dbReference type="ChEBI" id="CHEBI:23378"/>
    </ligand>
</feature>
<comment type="subcellular location">
    <subcellularLocation>
        <location evidence="1">Membrane</location>
    </subcellularLocation>
    <subcellularLocation>
        <location evidence="2">Periplasm</location>
    </subcellularLocation>
</comment>
<keyword evidence="6" id="KW-0249">Electron transport</keyword>
<dbReference type="InterPro" id="IPR002386">
    <property type="entry name" value="Amicyanin/Pseudoazurin"/>
</dbReference>
<keyword evidence="4 9" id="KW-0479">Metal-binding</keyword>
<reference evidence="11 12" key="1">
    <citation type="journal article" date="2021" name="Int. J. Syst. Evol. Microbiol.">
        <title>Halobaculum halophilum sp. nov. and Halobaculum salinum sp. nov., isolated from salt lake and saline soil.</title>
        <authorList>
            <person name="Cui H.L."/>
            <person name="Shi X.W."/>
            <person name="Yin X.M."/>
            <person name="Yang X.Y."/>
            <person name="Hou J."/>
            <person name="Zhu L."/>
        </authorList>
    </citation>
    <scope>NUCLEOTIDE SEQUENCE [LARGE SCALE GENOMIC DNA]</scope>
    <source>
        <strain evidence="11 12">NBRC 109044</strain>
    </source>
</reference>
<evidence type="ECO:0000259" key="10">
    <source>
        <dbReference type="Pfam" id="PF00127"/>
    </source>
</evidence>
<evidence type="ECO:0000313" key="11">
    <source>
        <dbReference type="EMBL" id="QZP38475.1"/>
    </source>
</evidence>
<comment type="cofactor">
    <cofactor evidence="9">
        <name>Cu cation</name>
        <dbReference type="ChEBI" id="CHEBI:23378"/>
    </cofactor>
    <text evidence="9">Binds 1 copper ion per subunit.</text>
</comment>
<dbReference type="GeneID" id="67177447"/>
<dbReference type="SUPFAM" id="SSF49503">
    <property type="entry name" value="Cupredoxins"/>
    <property type="match status" value="1"/>
</dbReference>
<dbReference type="GO" id="GO:0042597">
    <property type="term" value="C:periplasmic space"/>
    <property type="evidence" value="ECO:0007669"/>
    <property type="project" value="UniProtKB-SubCell"/>
</dbReference>
<sequence>MSDPTTAGRDRARPAATRRRLITAVAAAATAGLAGCTAGGDGGDGGSGNGGSERFDGYLSNAEGFDGSVADRTGEDEVTVAVGAGDRGYAFDPAAVRVSPGTTVVWEWTGAGSRHNVVDEDGAFESEYYATEGKTFSREFTEPGVTKYYCSPHRNLGMKGVIEVVED</sequence>
<evidence type="ECO:0000313" key="12">
    <source>
        <dbReference type="Proteomes" id="UP000826254"/>
    </source>
</evidence>
<evidence type="ECO:0000256" key="2">
    <source>
        <dbReference type="ARBA" id="ARBA00004418"/>
    </source>
</evidence>
<dbReference type="PRINTS" id="PR00155">
    <property type="entry name" value="AMICYANIN"/>
</dbReference>
<proteinExistence type="predicted"/>
<dbReference type="Gene3D" id="2.60.40.420">
    <property type="entry name" value="Cupredoxins - blue copper proteins"/>
    <property type="match status" value="1"/>
</dbReference>
<dbReference type="Pfam" id="PF00127">
    <property type="entry name" value="Copper-bind"/>
    <property type="match status" value="1"/>
</dbReference>
<dbReference type="Proteomes" id="UP000826254">
    <property type="component" value="Chromosome"/>
</dbReference>
<keyword evidence="7 9" id="KW-0186">Copper</keyword>
<feature type="binding site" evidence="9">
    <location>
        <position position="150"/>
    </location>
    <ligand>
        <name>Cu cation</name>
        <dbReference type="ChEBI" id="CHEBI:23378"/>
    </ligand>
</feature>
<feature type="binding site" evidence="9">
    <location>
        <position position="153"/>
    </location>
    <ligand>
        <name>Cu cation</name>
        <dbReference type="ChEBI" id="CHEBI:23378"/>
    </ligand>
</feature>
<dbReference type="NCBIfam" id="TIGR03102">
    <property type="entry name" value="halo_cynanin"/>
    <property type="match status" value="1"/>
</dbReference>
<keyword evidence="5" id="KW-0574">Periplasm</keyword>
<dbReference type="KEGG" id="hmp:K6T50_04855"/>
<evidence type="ECO:0000256" key="9">
    <source>
        <dbReference type="PIRSR" id="PIRSR602386-1"/>
    </source>
</evidence>
<dbReference type="CDD" id="cd04220">
    <property type="entry name" value="Halocyanin"/>
    <property type="match status" value="1"/>
</dbReference>
<feature type="binding site" evidence="9">
    <location>
        <position position="115"/>
    </location>
    <ligand>
        <name>Cu cation</name>
        <dbReference type="ChEBI" id="CHEBI:23378"/>
    </ligand>
</feature>